<dbReference type="PROSITE" id="PS50305">
    <property type="entry name" value="SIRTUIN"/>
    <property type="match status" value="1"/>
</dbReference>
<dbReference type="InterPro" id="IPR050134">
    <property type="entry name" value="NAD-dep_sirtuin_deacylases"/>
</dbReference>
<proteinExistence type="inferred from homology"/>
<evidence type="ECO:0000256" key="1">
    <source>
        <dbReference type="ARBA" id="ARBA00006924"/>
    </source>
</evidence>
<keyword evidence="2 6" id="KW-0808">Transferase</keyword>
<dbReference type="InterPro" id="IPR026591">
    <property type="entry name" value="Sirtuin_cat_small_dom_sf"/>
</dbReference>
<feature type="binding site" evidence="9 10">
    <location>
        <position position="166"/>
    </location>
    <ligand>
        <name>Zn(2+)</name>
        <dbReference type="ChEBI" id="CHEBI:29105"/>
    </ligand>
</feature>
<dbReference type="InterPro" id="IPR017328">
    <property type="entry name" value="Sirtuin_class_I"/>
</dbReference>
<feature type="binding site" evidence="8">
    <location>
        <begin position="52"/>
        <end position="56"/>
    </location>
    <ligand>
        <name>NAD(+)</name>
        <dbReference type="ChEBI" id="CHEBI:57540"/>
    </ligand>
</feature>
<evidence type="ECO:0000256" key="7">
    <source>
        <dbReference type="PIRSR" id="PIRSR037938-1"/>
    </source>
</evidence>
<dbReference type="EMBL" id="JAZDUA010000016">
    <property type="protein sequence ID" value="KAK7873168.1"/>
    <property type="molecule type" value="Genomic_DNA"/>
</dbReference>
<dbReference type="PANTHER" id="PTHR11085">
    <property type="entry name" value="NAD-DEPENDENT PROTEIN DEACYLASE SIRTUIN-5, MITOCHONDRIAL-RELATED"/>
    <property type="match status" value="1"/>
</dbReference>
<dbReference type="InterPro" id="IPR003000">
    <property type="entry name" value="Sirtuin"/>
</dbReference>
<dbReference type="GO" id="GO:0070403">
    <property type="term" value="F:NAD+ binding"/>
    <property type="evidence" value="ECO:0007669"/>
    <property type="project" value="UniProtKB-UniRule"/>
</dbReference>
<evidence type="ECO:0000256" key="6">
    <source>
        <dbReference type="PIRNR" id="PIRNR037938"/>
    </source>
</evidence>
<feature type="binding site" evidence="8">
    <location>
        <begin position="135"/>
        <end position="138"/>
    </location>
    <ligand>
        <name>NAD(+)</name>
        <dbReference type="ChEBI" id="CHEBI:57540"/>
    </ligand>
</feature>
<keyword evidence="4 6" id="KW-0862">Zinc</keyword>
<comment type="caution">
    <text evidence="12">The sequence shown here is derived from an EMBL/GenBank/DDBJ whole genome shotgun (WGS) entry which is preliminary data.</text>
</comment>
<dbReference type="PANTHER" id="PTHR11085:SF7">
    <property type="entry name" value="NAD-DEPENDENT PROTEIN DEACETYLASE"/>
    <property type="match status" value="1"/>
</dbReference>
<keyword evidence="5 6" id="KW-0520">NAD</keyword>
<dbReference type="Gene3D" id="3.40.50.1220">
    <property type="entry name" value="TPP-binding domain"/>
    <property type="match status" value="1"/>
</dbReference>
<feature type="binding site" evidence="8">
    <location>
        <begin position="62"/>
        <end position="64"/>
    </location>
    <ligand>
        <name>NAD(+)</name>
        <dbReference type="ChEBI" id="CHEBI:57540"/>
    </ligand>
</feature>
<reference evidence="12 13" key="1">
    <citation type="submission" date="2024-03" db="EMBL/GenBank/DDBJ databases">
        <title>The genome assembly and annotation of the cricket Gryllus longicercus Weissman &amp; Gray.</title>
        <authorList>
            <person name="Szrajer S."/>
            <person name="Gray D."/>
            <person name="Ylla G."/>
        </authorList>
    </citation>
    <scope>NUCLEOTIDE SEQUENCE [LARGE SCALE GENOMIC DNA]</scope>
    <source>
        <strain evidence="12">DAG 2021-001</strain>
        <tissue evidence="12">Whole body minus gut</tissue>
    </source>
</reference>
<comment type="similarity">
    <text evidence="1 6">Belongs to the sirtuin family. Class I subfamily.</text>
</comment>
<evidence type="ECO:0000313" key="12">
    <source>
        <dbReference type="EMBL" id="KAK7873168.1"/>
    </source>
</evidence>
<dbReference type="GO" id="GO:0017136">
    <property type="term" value="F:histone deacetylase activity, NAD-dependent"/>
    <property type="evidence" value="ECO:0007669"/>
    <property type="project" value="InterPro"/>
</dbReference>
<keyword evidence="3 6" id="KW-0479">Metal-binding</keyword>
<dbReference type="Proteomes" id="UP001378592">
    <property type="component" value="Unassembled WGS sequence"/>
</dbReference>
<evidence type="ECO:0000256" key="4">
    <source>
        <dbReference type="ARBA" id="ARBA00022833"/>
    </source>
</evidence>
<evidence type="ECO:0000256" key="5">
    <source>
        <dbReference type="ARBA" id="ARBA00023027"/>
    </source>
</evidence>
<feature type="binding site" evidence="8">
    <location>
        <begin position="227"/>
        <end position="228"/>
    </location>
    <ligand>
        <name>NAD(+)</name>
        <dbReference type="ChEBI" id="CHEBI:57540"/>
    </ligand>
</feature>
<organism evidence="12 13">
    <name type="scientific">Gryllus longicercus</name>
    <dbReference type="NCBI Taxonomy" id="2509291"/>
    <lineage>
        <taxon>Eukaryota</taxon>
        <taxon>Metazoa</taxon>
        <taxon>Ecdysozoa</taxon>
        <taxon>Arthropoda</taxon>
        <taxon>Hexapoda</taxon>
        <taxon>Insecta</taxon>
        <taxon>Pterygota</taxon>
        <taxon>Neoptera</taxon>
        <taxon>Polyneoptera</taxon>
        <taxon>Orthoptera</taxon>
        <taxon>Ensifera</taxon>
        <taxon>Gryllidea</taxon>
        <taxon>Grylloidea</taxon>
        <taxon>Gryllidae</taxon>
        <taxon>Gryllinae</taxon>
        <taxon>Gryllus</taxon>
    </lineage>
</organism>
<dbReference type="SUPFAM" id="SSF52467">
    <property type="entry name" value="DHS-like NAD/FAD-binding domain"/>
    <property type="match status" value="1"/>
</dbReference>
<dbReference type="InterPro" id="IPR029035">
    <property type="entry name" value="DHS-like_NAD/FAD-binding_dom"/>
</dbReference>
<evidence type="ECO:0000256" key="3">
    <source>
        <dbReference type="ARBA" id="ARBA00022723"/>
    </source>
</evidence>
<comment type="catalytic activity">
    <reaction evidence="6">
        <text>N(6)-acetyl-L-lysyl-[protein] + NAD(+) + H2O = 2''-O-acetyl-ADP-D-ribose + nicotinamide + L-lysyl-[protein]</text>
        <dbReference type="Rhea" id="RHEA:43636"/>
        <dbReference type="Rhea" id="RHEA-COMP:9752"/>
        <dbReference type="Rhea" id="RHEA-COMP:10731"/>
        <dbReference type="ChEBI" id="CHEBI:15377"/>
        <dbReference type="ChEBI" id="CHEBI:17154"/>
        <dbReference type="ChEBI" id="CHEBI:29969"/>
        <dbReference type="ChEBI" id="CHEBI:57540"/>
        <dbReference type="ChEBI" id="CHEBI:61930"/>
        <dbReference type="ChEBI" id="CHEBI:83767"/>
        <dbReference type="EC" id="2.3.1.286"/>
    </reaction>
</comment>
<accession>A0AAN9WQR9</accession>
<feature type="binding site" evidence="9 10">
    <location>
        <position position="190"/>
    </location>
    <ligand>
        <name>Zn(2+)</name>
        <dbReference type="ChEBI" id="CHEBI:29105"/>
    </ligand>
</feature>
<feature type="active site" description="Proton acceptor" evidence="7 10">
    <location>
        <position position="155"/>
    </location>
</feature>
<dbReference type="Gene3D" id="3.30.1600.10">
    <property type="entry name" value="SIR2/SIRT2 'Small Domain"/>
    <property type="match status" value="1"/>
</dbReference>
<evidence type="ECO:0000313" key="13">
    <source>
        <dbReference type="Proteomes" id="UP001378592"/>
    </source>
</evidence>
<dbReference type="GO" id="GO:0005634">
    <property type="term" value="C:nucleus"/>
    <property type="evidence" value="ECO:0007669"/>
    <property type="project" value="TreeGrafter"/>
</dbReference>
<name>A0AAN9WQR9_9ORTH</name>
<protein>
    <recommendedName>
        <fullName evidence="6">NAD-dependent protein deacetylase</fullName>
        <ecNumber evidence="6">2.3.1.286</ecNumber>
    </recommendedName>
</protein>
<feature type="binding site" evidence="8">
    <location>
        <begin position="251"/>
        <end position="253"/>
    </location>
    <ligand>
        <name>NAD(+)</name>
        <dbReference type="ChEBI" id="CHEBI:57540"/>
    </ligand>
</feature>
<feature type="domain" description="Deacetylase sirtuin-type" evidence="11">
    <location>
        <begin position="26"/>
        <end position="285"/>
    </location>
</feature>
<evidence type="ECO:0000256" key="9">
    <source>
        <dbReference type="PIRSR" id="PIRSR037938-3"/>
    </source>
</evidence>
<keyword evidence="13" id="KW-1185">Reference proteome</keyword>
<dbReference type="AlphaFoldDB" id="A0AAN9WQR9"/>
<feature type="binding site" evidence="9 10">
    <location>
        <position position="187"/>
    </location>
    <ligand>
        <name>Zn(2+)</name>
        <dbReference type="ChEBI" id="CHEBI:29105"/>
    </ligand>
</feature>
<evidence type="ECO:0000256" key="8">
    <source>
        <dbReference type="PIRSR" id="PIRSR037938-2"/>
    </source>
</evidence>
<dbReference type="GO" id="GO:0008270">
    <property type="term" value="F:zinc ion binding"/>
    <property type="evidence" value="ECO:0007669"/>
    <property type="project" value="UniProtKB-UniRule"/>
</dbReference>
<evidence type="ECO:0000259" key="11">
    <source>
        <dbReference type="PROSITE" id="PS50305"/>
    </source>
</evidence>
<evidence type="ECO:0000256" key="10">
    <source>
        <dbReference type="PROSITE-ProRule" id="PRU00236"/>
    </source>
</evidence>
<dbReference type="EC" id="2.3.1.286" evidence="6"/>
<dbReference type="InterPro" id="IPR026590">
    <property type="entry name" value="Ssirtuin_cat_dom"/>
</dbReference>
<feature type="binding site" evidence="9 10">
    <location>
        <position position="163"/>
    </location>
    <ligand>
        <name>Zn(2+)</name>
        <dbReference type="ChEBI" id="CHEBI:29105"/>
    </ligand>
</feature>
<dbReference type="PIRSF" id="PIRSF037938">
    <property type="entry name" value="SIR2_euk"/>
    <property type="match status" value="1"/>
</dbReference>
<evidence type="ECO:0000256" key="2">
    <source>
        <dbReference type="ARBA" id="ARBA00022679"/>
    </source>
</evidence>
<gene>
    <name evidence="12" type="ORF">R5R35_006388</name>
</gene>
<comment type="cofactor">
    <cofactor evidence="9">
        <name>Zn(2+)</name>
        <dbReference type="ChEBI" id="CHEBI:29105"/>
    </cofactor>
    <text evidence="9">Binds 1 zinc ion per subunit.</text>
</comment>
<sequence>MIGYARTCAGCRKLFGTLCAAILQRRCYSGVPLAEAAKQLKESRSILVMAGAGLSTASGIQDFRSPGTGLYYNLQQYNLPYPEAIFDLGFFVRDPRPFITLAKELYPGVKYSPNIGHYLVRLLHEKGMLLRMYTQNIDGLERLAGIPGNKLVEAHGGFSTASCIKCNRQHDPEKTRSLILEEKVVYCDHCKGLVKPDIVFFGEAMPDRFFLYQEDALYADLLIVMGTSLEVYPFAAIAEEVSYNVPRILFNREVVGTMGMRAKDAIFTGDITENITLLLKTLGWYEELQKLQKENSK</sequence>
<dbReference type="Pfam" id="PF02146">
    <property type="entry name" value="SIR2"/>
    <property type="match status" value="1"/>
</dbReference>